<protein>
    <submittedName>
        <fullName evidence="1">Uncharacterized protein</fullName>
    </submittedName>
</protein>
<sequence>MVGDVVVTIENEVMSVDGDMVEVEGDAAVLVAAMSTTEDIEDEVEGEGEDDNDEIEDKGVDVSINVEDDNKEKDVLSVEEKVLAEGNIEDVRRLISIDDDISLLLDTGVMTVDVTVEANIEIFCTVVSDNVLKPFLEKRYMKRNSHNSKISSIFYIAI</sequence>
<organism evidence="1">
    <name type="scientific">Amphimedon queenslandica</name>
    <name type="common">Sponge</name>
    <dbReference type="NCBI Taxonomy" id="400682"/>
    <lineage>
        <taxon>Eukaryota</taxon>
        <taxon>Metazoa</taxon>
        <taxon>Porifera</taxon>
        <taxon>Demospongiae</taxon>
        <taxon>Heteroscleromorpha</taxon>
        <taxon>Haplosclerida</taxon>
        <taxon>Niphatidae</taxon>
        <taxon>Amphimedon</taxon>
    </lineage>
</organism>
<proteinExistence type="predicted"/>
<dbReference type="EnsemblMetazoa" id="Aqu2.1.38817_001">
    <property type="protein sequence ID" value="Aqu2.1.38817_001"/>
    <property type="gene ID" value="Aqu2.1.38817"/>
</dbReference>
<dbReference type="AlphaFoldDB" id="A0A1X7VH73"/>
<evidence type="ECO:0000313" key="1">
    <source>
        <dbReference type="EnsemblMetazoa" id="Aqu2.1.38817_001"/>
    </source>
</evidence>
<dbReference type="InParanoid" id="A0A1X7VH73"/>
<reference evidence="1" key="1">
    <citation type="submission" date="2017-05" db="UniProtKB">
        <authorList>
            <consortium name="EnsemblMetazoa"/>
        </authorList>
    </citation>
    <scope>IDENTIFICATION</scope>
</reference>
<accession>A0A1X7VH73</accession>
<name>A0A1X7VH73_AMPQE</name>